<feature type="compositionally biased region" description="Basic and acidic residues" evidence="1">
    <location>
        <begin position="144"/>
        <end position="161"/>
    </location>
</feature>
<keyword evidence="2" id="KW-0812">Transmembrane</keyword>
<dbReference type="AlphaFoldDB" id="A0A1Q5Q5C7"/>
<accession>A0A1Q5Q5C7</accession>
<evidence type="ECO:0000256" key="2">
    <source>
        <dbReference type="SAM" id="Phobius"/>
    </source>
</evidence>
<sequence length="399" mass="40735">MSEPRRSPLRLLRVAAWCLAGALSFGALSTTAPDTLTPNLAKFGSSTAFPYSQLIDFPIMTGVTLALLGIIFLGVGVWRVRAGGTAALLVFGLAAGLAGGVHIYRAVDAGLTSPPRVVAAEATAAPTQGEVADGEGATDGANAEGEKPDGESRAEGEKPDGEGAAEGEGAAPAVPTRLVLAQLNVEGDTAVHDAIVRDLVRAAPDVVVIANAGEGYAQALVDKMVERKLGPFDIQPNTGNLFVISNTATTNFRVASTGSISSDQNLGAVTQGGALVLTDGAGTSLYAVAVAERDRKDMAPFQRDIAAVGSMCDNSGLIVVGDLSTSMASGPLKHSQCRDAATELGHGAAGTWPASVPAWLGVPRAHVLLSSDTVWQPAAIASFEIPRSAHRGLVVTLSR</sequence>
<evidence type="ECO:0000313" key="3">
    <source>
        <dbReference type="EMBL" id="OKL54991.1"/>
    </source>
</evidence>
<proteinExistence type="predicted"/>
<reference evidence="4" key="1">
    <citation type="submission" date="2016-12" db="EMBL/GenBank/DDBJ databases">
        <authorList>
            <person name="Meng X."/>
        </authorList>
    </citation>
    <scope>NUCLEOTIDE SEQUENCE [LARGE SCALE GENOMIC DNA]</scope>
    <source>
        <strain evidence="4">DSM 19116</strain>
    </source>
</reference>
<evidence type="ECO:0000313" key="4">
    <source>
        <dbReference type="Proteomes" id="UP000185628"/>
    </source>
</evidence>
<gene>
    <name evidence="3" type="ORF">BSZ39_01010</name>
</gene>
<organism evidence="3 4">
    <name type="scientific">Bowdeniella nasicola</name>
    <dbReference type="NCBI Taxonomy" id="208480"/>
    <lineage>
        <taxon>Bacteria</taxon>
        <taxon>Bacillati</taxon>
        <taxon>Actinomycetota</taxon>
        <taxon>Actinomycetes</taxon>
        <taxon>Actinomycetales</taxon>
        <taxon>Actinomycetaceae</taxon>
        <taxon>Bowdeniella</taxon>
    </lineage>
</organism>
<keyword evidence="2" id="KW-1133">Transmembrane helix</keyword>
<comment type="caution">
    <text evidence="3">The sequence shown here is derived from an EMBL/GenBank/DDBJ whole genome shotgun (WGS) entry which is preliminary data.</text>
</comment>
<dbReference type="Proteomes" id="UP000185628">
    <property type="component" value="Unassembled WGS sequence"/>
</dbReference>
<keyword evidence="2" id="KW-0472">Membrane</keyword>
<evidence type="ECO:0000256" key="1">
    <source>
        <dbReference type="SAM" id="MobiDB-lite"/>
    </source>
</evidence>
<feature type="transmembrane region" description="Helical" evidence="2">
    <location>
        <begin position="57"/>
        <end position="78"/>
    </location>
</feature>
<feature type="transmembrane region" description="Helical" evidence="2">
    <location>
        <begin position="85"/>
        <end position="104"/>
    </location>
</feature>
<keyword evidence="4" id="KW-1185">Reference proteome</keyword>
<evidence type="ECO:0008006" key="5">
    <source>
        <dbReference type="Google" id="ProtNLM"/>
    </source>
</evidence>
<dbReference type="EMBL" id="MQVR01000003">
    <property type="protein sequence ID" value="OKL54991.1"/>
    <property type="molecule type" value="Genomic_DNA"/>
</dbReference>
<feature type="region of interest" description="Disordered" evidence="1">
    <location>
        <begin position="123"/>
        <end position="171"/>
    </location>
</feature>
<protein>
    <recommendedName>
        <fullName evidence="5">Endonuclease/exonuclease/phosphatase domain-containing protein</fullName>
    </recommendedName>
</protein>
<name>A0A1Q5Q5C7_9ACTO</name>
<dbReference type="RefSeq" id="WP_073715541.1">
    <property type="nucleotide sequence ID" value="NZ_MQVR01000003.1"/>
</dbReference>
<dbReference type="OrthoDB" id="2340043at2"/>